<evidence type="ECO:0000313" key="3">
    <source>
        <dbReference type="Proteomes" id="UP000199308"/>
    </source>
</evidence>
<organism evidence="2 3">
    <name type="scientific">Thalassotalea agarivorans</name>
    <name type="common">Thalassomonas agarivorans</name>
    <dbReference type="NCBI Taxonomy" id="349064"/>
    <lineage>
        <taxon>Bacteria</taxon>
        <taxon>Pseudomonadati</taxon>
        <taxon>Pseudomonadota</taxon>
        <taxon>Gammaproteobacteria</taxon>
        <taxon>Alteromonadales</taxon>
        <taxon>Colwelliaceae</taxon>
        <taxon>Thalassotalea</taxon>
    </lineage>
</organism>
<reference evidence="2 3" key="1">
    <citation type="submission" date="2016-10" db="EMBL/GenBank/DDBJ databases">
        <authorList>
            <person name="de Groot N.N."/>
        </authorList>
    </citation>
    <scope>NUCLEOTIDE SEQUENCE [LARGE SCALE GENOMIC DNA]</scope>
    <source>
        <strain evidence="2 3">DSM 19706</strain>
    </source>
</reference>
<dbReference type="EMBL" id="FOHK01000001">
    <property type="protein sequence ID" value="SES67708.1"/>
    <property type="molecule type" value="Genomic_DNA"/>
</dbReference>
<feature type="chain" id="PRO_5011646298" evidence="1">
    <location>
        <begin position="23"/>
        <end position="184"/>
    </location>
</feature>
<accession>A0A1H9YGK2</accession>
<dbReference type="InterPro" id="IPR005619">
    <property type="entry name" value="Uncharacterised_YajG"/>
</dbReference>
<gene>
    <name evidence="2" type="ORF">SAMN05660429_00205</name>
</gene>
<proteinExistence type="predicted"/>
<name>A0A1H9YGK2_THASX</name>
<dbReference type="OrthoDB" id="6226250at2"/>
<keyword evidence="1" id="KW-0732">Signal</keyword>
<dbReference type="AlphaFoldDB" id="A0A1H9YGK2"/>
<feature type="signal peptide" evidence="1">
    <location>
        <begin position="1"/>
        <end position="22"/>
    </location>
</feature>
<evidence type="ECO:0000256" key="1">
    <source>
        <dbReference type="SAM" id="SignalP"/>
    </source>
</evidence>
<sequence length="184" mass="20055">MKKTLVLLAAALLAACATPVKHVIVAPLMMYTPSKVYLNKEASLTVSDARASKNVLTINKKDQATYLGSQEALDTIVERELRIGLSKKGLTLNGGANNSINVEIKQADTVVEQTMTDYVAKNEFNFLVTVKSGEKTLTKTFKINGENNGVLNADVAVMERDYNQNLGKIIARILQSAEIQQAIK</sequence>
<dbReference type="RefSeq" id="WP_093326912.1">
    <property type="nucleotide sequence ID" value="NZ_AP027363.1"/>
</dbReference>
<dbReference type="Pfam" id="PF03923">
    <property type="entry name" value="Lipoprotein_16"/>
    <property type="match status" value="1"/>
</dbReference>
<dbReference type="Proteomes" id="UP000199308">
    <property type="component" value="Unassembled WGS sequence"/>
</dbReference>
<evidence type="ECO:0000313" key="2">
    <source>
        <dbReference type="EMBL" id="SES67708.1"/>
    </source>
</evidence>
<keyword evidence="3" id="KW-1185">Reference proteome</keyword>
<protein>
    <submittedName>
        <fullName evidence="2">Uncharacterized lipoprotein</fullName>
    </submittedName>
</protein>
<dbReference type="PROSITE" id="PS51257">
    <property type="entry name" value="PROKAR_LIPOPROTEIN"/>
    <property type="match status" value="1"/>
</dbReference>
<dbReference type="STRING" id="349064.SAMN05660429_00205"/>
<keyword evidence="2" id="KW-0449">Lipoprotein</keyword>